<evidence type="ECO:0000259" key="1">
    <source>
        <dbReference type="PROSITE" id="PS51688"/>
    </source>
</evidence>
<dbReference type="KEGG" id="mmed:Mame_02574"/>
<dbReference type="RefSeq" id="WP_018066395.1">
    <property type="nucleotide sequence ID" value="NZ_AQWH01000023.1"/>
</dbReference>
<keyword evidence="3" id="KW-1185">Reference proteome</keyword>
<dbReference type="OrthoDB" id="8708771at2"/>
<feature type="domain" description="Peptidase S74" evidence="1">
    <location>
        <begin position="299"/>
        <end position="401"/>
    </location>
</feature>
<accession>A0A1U9Z2M0</accession>
<protein>
    <recommendedName>
        <fullName evidence="1">Peptidase S74 domain-containing protein</fullName>
    </recommendedName>
</protein>
<dbReference type="Proteomes" id="UP000191135">
    <property type="component" value="Chromosome"/>
</dbReference>
<dbReference type="EMBL" id="CP020330">
    <property type="protein sequence ID" value="AQZ51900.1"/>
    <property type="molecule type" value="Genomic_DNA"/>
</dbReference>
<dbReference type="AlphaFoldDB" id="A0A1U9Z2M0"/>
<organism evidence="2 3">
    <name type="scientific">Martelella mediterranea DSM 17316</name>
    <dbReference type="NCBI Taxonomy" id="1122214"/>
    <lineage>
        <taxon>Bacteria</taxon>
        <taxon>Pseudomonadati</taxon>
        <taxon>Pseudomonadota</taxon>
        <taxon>Alphaproteobacteria</taxon>
        <taxon>Hyphomicrobiales</taxon>
        <taxon>Aurantimonadaceae</taxon>
        <taxon>Martelella</taxon>
    </lineage>
</organism>
<evidence type="ECO:0000313" key="2">
    <source>
        <dbReference type="EMBL" id="AQZ51900.1"/>
    </source>
</evidence>
<evidence type="ECO:0000313" key="3">
    <source>
        <dbReference type="Proteomes" id="UP000191135"/>
    </source>
</evidence>
<proteinExistence type="predicted"/>
<sequence>MTAYATGTITLTNGSRAVTGDGTGWATALIAGGVIYPQAAGNPLPIASVDSDTAITAATEWVGASGTYAYALQRQDDANQVIANAAALADYIQRLDNRSLSAIAALTPSADRLPYFNGEDSATLTSLTAFGRALIAAGNATTALNTLGISNFARSLLDDADQAAARTTLGAQAALGYTPVQQGTGAGQNPGSGVKIGWSDAGVLRLQVDNTDFGGLWPISVSGNAAYASNAGAVGGKSLANLAQAAGDRIFAPGATRVGFQGGSSISVIYSNNVRFAWDSGFYYSIDGNNFVLINSLPSDAKFKDVVEEGEPNKALESLSPVRWQRKDNIPVGLPEGDRLGFFAQDLQAFDPAMVRETTVPDKSGETYLALADDADMQLIAHMWRAVCALSDRVAELEAAASSEA</sequence>
<reference evidence="2 3" key="1">
    <citation type="submission" date="2017-03" db="EMBL/GenBank/DDBJ databases">
        <title>Foreign affairs: Plasmid Transfer between Roseobacters and Rhizobia.</title>
        <authorList>
            <person name="Bartling P."/>
            <person name="Bunk B."/>
            <person name="Overmann J."/>
            <person name="Brinkmann H."/>
            <person name="Petersen J."/>
        </authorList>
    </citation>
    <scope>NUCLEOTIDE SEQUENCE [LARGE SCALE GENOMIC DNA]</scope>
    <source>
        <strain evidence="2 3">MACL11</strain>
    </source>
</reference>
<dbReference type="eggNOG" id="ENOG50334J4">
    <property type="taxonomic scope" value="Bacteria"/>
</dbReference>
<dbReference type="STRING" id="1122214.Mame_02574"/>
<name>A0A1U9Z2M0_9HYPH</name>
<dbReference type="InterPro" id="IPR030392">
    <property type="entry name" value="S74_ICA"/>
</dbReference>
<dbReference type="PROSITE" id="PS51688">
    <property type="entry name" value="ICA"/>
    <property type="match status" value="1"/>
</dbReference>
<gene>
    <name evidence="2" type="ORF">Mame_02574</name>
</gene>